<dbReference type="InterPro" id="IPR038404">
    <property type="entry name" value="TRAP_DctP_sf"/>
</dbReference>
<dbReference type="RefSeq" id="WP_226952800.1">
    <property type="nucleotide sequence ID" value="NZ_JACDXW010000001.1"/>
</dbReference>
<dbReference type="SUPFAM" id="SSF53850">
    <property type="entry name" value="Periplasmic binding protein-like II"/>
    <property type="match status" value="1"/>
</dbReference>
<reference evidence="3 4" key="1">
    <citation type="submission" date="2020-07" db="EMBL/GenBank/DDBJ databases">
        <title>Pusillimonas sp. nov., isolated from poultry manure in Taiwan.</title>
        <authorList>
            <person name="Lin S.-Y."/>
            <person name="Tang Y.-S."/>
            <person name="Young C.-C."/>
        </authorList>
    </citation>
    <scope>NUCLEOTIDE SEQUENCE [LARGE SCALE GENOMIC DNA]</scope>
    <source>
        <strain evidence="3 4">CC-YST705</strain>
    </source>
</reference>
<gene>
    <name evidence="3" type="ORF">H0484_02225</name>
</gene>
<dbReference type="Proteomes" id="UP000776983">
    <property type="component" value="Unassembled WGS sequence"/>
</dbReference>
<dbReference type="PANTHER" id="PTHR33376">
    <property type="match status" value="1"/>
</dbReference>
<sequence>MKVFSKVSLAALAAATFSSAAVQADPVILKVAHQLPSVSAVHNTVIVPWCEKIEAESQGGLKCQIYPALQLGGTSAQLFNQARDGVADVVWTLPGYTPGRFPVSEVFELPFITTEHEPSSRALWDFVNKNAMDEFKGVKPLAVWINGANLLHMRDKKIETLDDLRGVKVRAPSRLGNKILSALGATPVGMPVPQMAESLSKGVIDGALVPWEVIPATKAHELTRYSVNTASDTSMTTATHVFVMNQRKYNSLSPELKKVIDDNSGPETSAWASRQFRAADAVGLKAALDNGNEVYEITPEETQVWVTAAQPVIDEWVKDISAKGKDGAGLLQEARNLVQQYTEESKK</sequence>
<keyword evidence="1 2" id="KW-0732">Signal</keyword>
<evidence type="ECO:0000256" key="1">
    <source>
        <dbReference type="ARBA" id="ARBA00022729"/>
    </source>
</evidence>
<feature type="chain" id="PRO_5047331277" evidence="2">
    <location>
        <begin position="25"/>
        <end position="347"/>
    </location>
</feature>
<evidence type="ECO:0000313" key="4">
    <source>
        <dbReference type="Proteomes" id="UP000776983"/>
    </source>
</evidence>
<evidence type="ECO:0000313" key="3">
    <source>
        <dbReference type="EMBL" id="MCB5362571.1"/>
    </source>
</evidence>
<dbReference type="NCBIfam" id="NF037995">
    <property type="entry name" value="TRAP_S1"/>
    <property type="match status" value="1"/>
</dbReference>
<dbReference type="Pfam" id="PF03480">
    <property type="entry name" value="DctP"/>
    <property type="match status" value="1"/>
</dbReference>
<dbReference type="Gene3D" id="3.40.190.170">
    <property type="entry name" value="Bacterial extracellular solute-binding protein, family 7"/>
    <property type="match status" value="1"/>
</dbReference>
<proteinExistence type="predicted"/>
<accession>A0ABS8C959</accession>
<dbReference type="CDD" id="cd13665">
    <property type="entry name" value="PBP2_TRAP_Dctp3_4"/>
    <property type="match status" value="1"/>
</dbReference>
<dbReference type="InterPro" id="IPR018389">
    <property type="entry name" value="DctP_fam"/>
</dbReference>
<name>A0ABS8C959_9BURK</name>
<comment type="caution">
    <text evidence="3">The sequence shown here is derived from an EMBL/GenBank/DDBJ whole genome shotgun (WGS) entry which is preliminary data.</text>
</comment>
<dbReference type="EMBL" id="JACDXW010000001">
    <property type="protein sequence ID" value="MCB5362571.1"/>
    <property type="molecule type" value="Genomic_DNA"/>
</dbReference>
<protein>
    <submittedName>
        <fullName evidence="3">TRAP transporter substrate-binding protein</fullName>
    </submittedName>
</protein>
<organism evidence="3 4">
    <name type="scientific">Mesopusillimonas faecipullorum</name>
    <dbReference type="NCBI Taxonomy" id="2755040"/>
    <lineage>
        <taxon>Bacteria</taxon>
        <taxon>Pseudomonadati</taxon>
        <taxon>Pseudomonadota</taxon>
        <taxon>Betaproteobacteria</taxon>
        <taxon>Burkholderiales</taxon>
        <taxon>Alcaligenaceae</taxon>
        <taxon>Mesopusillimonas</taxon>
    </lineage>
</organism>
<dbReference type="PANTHER" id="PTHR33376:SF15">
    <property type="entry name" value="BLL6794 PROTEIN"/>
    <property type="match status" value="1"/>
</dbReference>
<evidence type="ECO:0000256" key="2">
    <source>
        <dbReference type="SAM" id="SignalP"/>
    </source>
</evidence>
<feature type="signal peptide" evidence="2">
    <location>
        <begin position="1"/>
        <end position="24"/>
    </location>
</feature>
<keyword evidence="4" id="KW-1185">Reference proteome</keyword>